<protein>
    <submittedName>
        <fullName evidence="1">Uncharacterized protein</fullName>
    </submittedName>
</protein>
<dbReference type="AlphaFoldDB" id="A0A0R0CFF5"/>
<gene>
    <name evidence="1" type="ORF">ABB27_17300</name>
</gene>
<keyword evidence="2" id="KW-1185">Reference proteome</keyword>
<organism evidence="1 2">
    <name type="scientific">Stenotrophomonas terrae</name>
    <dbReference type="NCBI Taxonomy" id="405446"/>
    <lineage>
        <taxon>Bacteria</taxon>
        <taxon>Pseudomonadati</taxon>
        <taxon>Pseudomonadota</taxon>
        <taxon>Gammaproteobacteria</taxon>
        <taxon>Lysobacterales</taxon>
        <taxon>Lysobacteraceae</taxon>
        <taxon>Stenotrophomonas</taxon>
    </lineage>
</organism>
<dbReference type="Proteomes" id="UP000051863">
    <property type="component" value="Unassembled WGS sequence"/>
</dbReference>
<dbReference type="EMBL" id="LDJJ01000069">
    <property type="protein sequence ID" value="KRG63832.1"/>
    <property type="molecule type" value="Genomic_DNA"/>
</dbReference>
<proteinExistence type="predicted"/>
<comment type="caution">
    <text evidence="1">The sequence shown here is derived from an EMBL/GenBank/DDBJ whole genome shotgun (WGS) entry which is preliminary data.</text>
</comment>
<accession>A0A0R0CFF5</accession>
<reference evidence="1 2" key="1">
    <citation type="submission" date="2015-05" db="EMBL/GenBank/DDBJ databases">
        <title>Genome sequencing and analysis of members of genus Stenotrophomonas.</title>
        <authorList>
            <person name="Patil P.P."/>
            <person name="Midha S."/>
            <person name="Patil P.B."/>
        </authorList>
    </citation>
    <scope>NUCLEOTIDE SEQUENCE [LARGE SCALE GENOMIC DNA]</scope>
    <source>
        <strain evidence="1 2">DSM 18941</strain>
    </source>
</reference>
<sequence length="83" mass="8743">MNELLALIRIWLTRKPLPRGANGIPPGLPANGKISQLPHTPVLLIRTTEADDGAMSTIIGGAAKKLPITIVVVTDQQNGITLA</sequence>
<evidence type="ECO:0000313" key="2">
    <source>
        <dbReference type="Proteomes" id="UP000051863"/>
    </source>
</evidence>
<evidence type="ECO:0000313" key="1">
    <source>
        <dbReference type="EMBL" id="KRG63832.1"/>
    </source>
</evidence>
<name>A0A0R0CFF5_9GAMM</name>